<dbReference type="InterPro" id="IPR036390">
    <property type="entry name" value="WH_DNA-bd_sf"/>
</dbReference>
<dbReference type="Gene3D" id="1.10.10.10">
    <property type="entry name" value="Winged helix-like DNA-binding domain superfamily/Winged helix DNA-binding domain"/>
    <property type="match status" value="2"/>
</dbReference>
<dbReference type="Proteomes" id="UP000276301">
    <property type="component" value="Unassembled WGS sequence"/>
</dbReference>
<dbReference type="GO" id="GO:0003677">
    <property type="term" value="F:DNA binding"/>
    <property type="evidence" value="ECO:0007669"/>
    <property type="project" value="UniProtKB-KW"/>
</dbReference>
<protein>
    <submittedName>
        <fullName evidence="5">GntR family transcriptional regulator</fullName>
    </submittedName>
</protein>
<dbReference type="InterPro" id="IPR036388">
    <property type="entry name" value="WH-like_DNA-bd_sf"/>
</dbReference>
<dbReference type="InterPro" id="IPR000524">
    <property type="entry name" value="Tscrpt_reg_HTH_GntR"/>
</dbReference>
<comment type="caution">
    <text evidence="5">The sequence shown here is derived from an EMBL/GenBank/DDBJ whole genome shotgun (WGS) entry which is preliminary data.</text>
</comment>
<evidence type="ECO:0000256" key="2">
    <source>
        <dbReference type="ARBA" id="ARBA00023125"/>
    </source>
</evidence>
<reference evidence="5 6" key="1">
    <citation type="submission" date="2018-10" db="EMBL/GenBank/DDBJ databases">
        <title>Anaerotruncus faecis sp. nov., isolated from human feces.</title>
        <authorList>
            <person name="Wang Y.-J."/>
        </authorList>
    </citation>
    <scope>NUCLEOTIDE SEQUENCE [LARGE SCALE GENOMIC DNA]</scope>
    <source>
        <strain evidence="5 6">22A2-44</strain>
    </source>
</reference>
<dbReference type="AlphaFoldDB" id="A0A498CTK8"/>
<dbReference type="InterPro" id="IPR050679">
    <property type="entry name" value="Bact_HTH_transcr_reg"/>
</dbReference>
<evidence type="ECO:0000313" key="6">
    <source>
        <dbReference type="Proteomes" id="UP000276301"/>
    </source>
</evidence>
<keyword evidence="1" id="KW-0805">Transcription regulation</keyword>
<dbReference type="PANTHER" id="PTHR44846:SF1">
    <property type="entry name" value="MANNOSYL-D-GLYCERATE TRANSPORT_METABOLISM SYSTEM REPRESSOR MNGR-RELATED"/>
    <property type="match status" value="1"/>
</dbReference>
<keyword evidence="6" id="KW-1185">Reference proteome</keyword>
<name>A0A498CTK8_9FIRM</name>
<feature type="domain" description="HTH gntR-type" evidence="4">
    <location>
        <begin position="240"/>
        <end position="308"/>
    </location>
</feature>
<keyword evidence="2" id="KW-0238">DNA-binding</keyword>
<dbReference type="SMART" id="SM00345">
    <property type="entry name" value="HTH_GNTR"/>
    <property type="match status" value="2"/>
</dbReference>
<accession>A0A498CTK8</accession>
<dbReference type="Pfam" id="PF00392">
    <property type="entry name" value="GntR"/>
    <property type="match status" value="2"/>
</dbReference>
<evidence type="ECO:0000313" key="5">
    <source>
        <dbReference type="EMBL" id="RLL14482.1"/>
    </source>
</evidence>
<dbReference type="EMBL" id="RCHT01000001">
    <property type="protein sequence ID" value="RLL14482.1"/>
    <property type="molecule type" value="Genomic_DNA"/>
</dbReference>
<dbReference type="PROSITE" id="PS50949">
    <property type="entry name" value="HTH_GNTR"/>
    <property type="match status" value="2"/>
</dbReference>
<organism evidence="5 6">
    <name type="scientific">Anaerotruncus massiliensis</name>
    <name type="common">ex Liu et al. 2021</name>
    <dbReference type="NCBI Taxonomy" id="2321404"/>
    <lineage>
        <taxon>Bacteria</taxon>
        <taxon>Bacillati</taxon>
        <taxon>Bacillota</taxon>
        <taxon>Clostridia</taxon>
        <taxon>Eubacteriales</taxon>
        <taxon>Oscillospiraceae</taxon>
        <taxon>Anaerotruncus</taxon>
    </lineage>
</organism>
<keyword evidence="3" id="KW-0804">Transcription</keyword>
<evidence type="ECO:0000256" key="1">
    <source>
        <dbReference type="ARBA" id="ARBA00023015"/>
    </source>
</evidence>
<gene>
    <name evidence="5" type="ORF">D4A47_00410</name>
</gene>
<dbReference type="RefSeq" id="WP_121585591.1">
    <property type="nucleotide sequence ID" value="NZ_RCHT01000001.1"/>
</dbReference>
<evidence type="ECO:0000256" key="3">
    <source>
        <dbReference type="ARBA" id="ARBA00023163"/>
    </source>
</evidence>
<proteinExistence type="predicted"/>
<sequence length="473" mass="54693">MEFDVGVYSLIYEYYEARILCGYYRFDDRLPSIPRISAFFQVAPATVRSALSLLEEKGYVAVNAKKAARVTYRPDPARYRENAALYFVPRESGLADMTQGGRLILEPCWEAGLLQWGKSSWQELLLRLDTDRPGFLSMRIAFYILALSALDNRLILNLYWEIIRYLRFPLLIERPVVDVESARGGPNPENVFAQINAVLVNTYAQASSELFAFIQKAREEYSLENAPQIPFRWHIYRQRPQMRYSLASRVIREIQRGTYSAGDSLPSLSEMSRRYGVSLNTVRRMLSLLNEFGITESHKGRRASVRMEPVRFDLTKPEHQNGLRLYLEALQLLELTIPRVMRFTWEAVPSERLKQMQADLAVLRQKETCELCFEVGFTFVTEQCPLAVVRECYGQLLELLTWGYPLAMLRLGTRAIHPEYADFVERLERCLRENDPEGFSLAWKTQMEREYGLVRAFIEKERAGREAALAGPA</sequence>
<dbReference type="GO" id="GO:0045892">
    <property type="term" value="P:negative regulation of DNA-templated transcription"/>
    <property type="evidence" value="ECO:0007669"/>
    <property type="project" value="TreeGrafter"/>
</dbReference>
<evidence type="ECO:0000259" key="4">
    <source>
        <dbReference type="PROSITE" id="PS50949"/>
    </source>
</evidence>
<dbReference type="PANTHER" id="PTHR44846">
    <property type="entry name" value="MANNOSYL-D-GLYCERATE TRANSPORT/METABOLISM SYSTEM REPRESSOR MNGR-RELATED"/>
    <property type="match status" value="1"/>
</dbReference>
<dbReference type="SUPFAM" id="SSF46785">
    <property type="entry name" value="Winged helix' DNA-binding domain"/>
    <property type="match status" value="2"/>
</dbReference>
<dbReference type="GO" id="GO:0003700">
    <property type="term" value="F:DNA-binding transcription factor activity"/>
    <property type="evidence" value="ECO:0007669"/>
    <property type="project" value="InterPro"/>
</dbReference>
<feature type="domain" description="HTH gntR-type" evidence="4">
    <location>
        <begin position="5"/>
        <end position="73"/>
    </location>
</feature>